<evidence type="ECO:0000313" key="2">
    <source>
        <dbReference type="EMBL" id="KAG8082521.1"/>
    </source>
</evidence>
<reference evidence="2" key="1">
    <citation type="journal article" date="2021" name="bioRxiv">
        <title>Whole Genome Assembly and Annotation of Northern Wild Rice, Zizania palustris L., Supports a Whole Genome Duplication in the Zizania Genus.</title>
        <authorList>
            <person name="Haas M."/>
            <person name="Kono T."/>
            <person name="Macchietto M."/>
            <person name="Millas R."/>
            <person name="McGilp L."/>
            <person name="Shao M."/>
            <person name="Duquette J."/>
            <person name="Hirsch C.N."/>
            <person name="Kimball J."/>
        </authorList>
    </citation>
    <scope>NUCLEOTIDE SEQUENCE</scope>
    <source>
        <tissue evidence="2">Fresh leaf tissue</tissue>
    </source>
</reference>
<keyword evidence="3" id="KW-1185">Reference proteome</keyword>
<feature type="compositionally biased region" description="Acidic residues" evidence="1">
    <location>
        <begin position="31"/>
        <end position="41"/>
    </location>
</feature>
<evidence type="ECO:0000256" key="1">
    <source>
        <dbReference type="SAM" id="MobiDB-lite"/>
    </source>
</evidence>
<comment type="caution">
    <text evidence="2">The sequence shown here is derived from an EMBL/GenBank/DDBJ whole genome shotgun (WGS) entry which is preliminary data.</text>
</comment>
<accession>A0A8J5TL02</accession>
<dbReference type="Proteomes" id="UP000729402">
    <property type="component" value="Unassembled WGS sequence"/>
</dbReference>
<proteinExistence type="predicted"/>
<dbReference type="AlphaFoldDB" id="A0A8J5TL02"/>
<organism evidence="2 3">
    <name type="scientific">Zizania palustris</name>
    <name type="common">Northern wild rice</name>
    <dbReference type="NCBI Taxonomy" id="103762"/>
    <lineage>
        <taxon>Eukaryota</taxon>
        <taxon>Viridiplantae</taxon>
        <taxon>Streptophyta</taxon>
        <taxon>Embryophyta</taxon>
        <taxon>Tracheophyta</taxon>
        <taxon>Spermatophyta</taxon>
        <taxon>Magnoliopsida</taxon>
        <taxon>Liliopsida</taxon>
        <taxon>Poales</taxon>
        <taxon>Poaceae</taxon>
        <taxon>BOP clade</taxon>
        <taxon>Oryzoideae</taxon>
        <taxon>Oryzeae</taxon>
        <taxon>Zizaniinae</taxon>
        <taxon>Zizania</taxon>
    </lineage>
</organism>
<protein>
    <submittedName>
        <fullName evidence="2">Uncharacterized protein</fullName>
    </submittedName>
</protein>
<feature type="region of interest" description="Disordered" evidence="1">
    <location>
        <begin position="23"/>
        <end position="42"/>
    </location>
</feature>
<dbReference type="EMBL" id="JAAALK010000086">
    <property type="protein sequence ID" value="KAG8082521.1"/>
    <property type="molecule type" value="Genomic_DNA"/>
</dbReference>
<gene>
    <name evidence="2" type="ORF">GUJ93_ZPchr0014g47431</name>
</gene>
<feature type="region of interest" description="Disordered" evidence="1">
    <location>
        <begin position="128"/>
        <end position="148"/>
    </location>
</feature>
<name>A0A8J5TL02_ZIZPA</name>
<reference evidence="2" key="2">
    <citation type="submission" date="2021-02" db="EMBL/GenBank/DDBJ databases">
        <authorList>
            <person name="Kimball J.A."/>
            <person name="Haas M.W."/>
            <person name="Macchietto M."/>
            <person name="Kono T."/>
            <person name="Duquette J."/>
            <person name="Shao M."/>
        </authorList>
    </citation>
    <scope>NUCLEOTIDE SEQUENCE</scope>
    <source>
        <tissue evidence="2">Fresh leaf tissue</tissue>
    </source>
</reference>
<sequence>MGLTPVASTLPSCPYGVTGFLTATSPPSPDAEVETQEETEDREALNPILIKEVVDQQDQVALMEISEDDGALAAAEHAMVQATLTAPPCRCRQGLRAPGHLATVQDFPQAGESRVALHRAPLHGTALPATTRAATAPHGAAPLTTTGH</sequence>
<evidence type="ECO:0000313" key="3">
    <source>
        <dbReference type="Proteomes" id="UP000729402"/>
    </source>
</evidence>